<dbReference type="Proteomes" id="UP001197093">
    <property type="component" value="Unassembled WGS sequence"/>
</dbReference>
<accession>A0AAD4HVV3</accession>
<comment type="caution">
    <text evidence="2">The sequence shown here is derived from an EMBL/GenBank/DDBJ whole genome shotgun (WGS) entry which is preliminary data.</text>
</comment>
<keyword evidence="3" id="KW-1185">Reference proteome</keyword>
<feature type="region of interest" description="Disordered" evidence="1">
    <location>
        <begin position="249"/>
        <end position="284"/>
    </location>
</feature>
<evidence type="ECO:0000256" key="1">
    <source>
        <dbReference type="SAM" id="MobiDB-lite"/>
    </source>
</evidence>
<dbReference type="EMBL" id="JAHCVI010000005">
    <property type="protein sequence ID" value="KAG7285301.1"/>
    <property type="molecule type" value="Genomic_DNA"/>
</dbReference>
<reference evidence="2" key="1">
    <citation type="submission" date="2023-02" db="EMBL/GenBank/DDBJ databases">
        <authorList>
            <person name="Palmer J.M."/>
        </authorList>
    </citation>
    <scope>NUCLEOTIDE SEQUENCE</scope>
    <source>
        <strain evidence="2">FW57</strain>
    </source>
</reference>
<feature type="compositionally biased region" description="Gly residues" evidence="1">
    <location>
        <begin position="114"/>
        <end position="125"/>
    </location>
</feature>
<dbReference type="AlphaFoldDB" id="A0AAD4HVV3"/>
<organism evidence="2 3">
    <name type="scientific">Staphylotrichum longicolle</name>
    <dbReference type="NCBI Taxonomy" id="669026"/>
    <lineage>
        <taxon>Eukaryota</taxon>
        <taxon>Fungi</taxon>
        <taxon>Dikarya</taxon>
        <taxon>Ascomycota</taxon>
        <taxon>Pezizomycotina</taxon>
        <taxon>Sordariomycetes</taxon>
        <taxon>Sordariomycetidae</taxon>
        <taxon>Sordariales</taxon>
        <taxon>Chaetomiaceae</taxon>
        <taxon>Staphylotrichum</taxon>
    </lineage>
</organism>
<evidence type="ECO:0000313" key="2">
    <source>
        <dbReference type="EMBL" id="KAG7285301.1"/>
    </source>
</evidence>
<feature type="compositionally biased region" description="Basic and acidic residues" evidence="1">
    <location>
        <begin position="250"/>
        <end position="276"/>
    </location>
</feature>
<name>A0AAD4HVV3_9PEZI</name>
<gene>
    <name evidence="2" type="ORF">NEMBOFW57_009923</name>
</gene>
<feature type="region of interest" description="Disordered" evidence="1">
    <location>
        <begin position="107"/>
        <end position="135"/>
    </location>
</feature>
<sequence>MNFTPDFAPYIQLSEKDLPPSTPHLSLTIRAPIELARTLPYRVHFTLRRLARGDATDAQPCVVRWDPAVDAFSPAAPAGLVLLRHGWIPGGYGMVRGLVRVPVVVDDDDDGDHGGGLDGGGGGEGSSSSSSMRGRMDCESGRRWWWELAAPGDEVSVTATLPEGYYRAMGSSRYGMFTLVYPGAEVGEWGWGTVGERRAEEKAGGTAKMVIPGGARINFAAVYNRDELPWPERDAYEAEHGFERANAAQEEWHEQEMRKRAERPRPERLRPFEPSDRVPGAPHFTVAIEGPTTVKSYKRMNVTLNYTHHGVTGTDGNLQSSGARPVTFRHWTLTSDHHLVSQLRRRRGGPEGEWEACALVEHDGCRWAIYDEDDVEVYVGQRAEDFASLRPGESRSKRDVLNDPAEIDLPRDSLPGDVFRYRVIRSEVDWWDWGTMEDHRDTAVKLPCYLFGDVTDPKDNGGRPKLVVPASEWFEFTLVE</sequence>
<evidence type="ECO:0000313" key="3">
    <source>
        <dbReference type="Proteomes" id="UP001197093"/>
    </source>
</evidence>
<proteinExistence type="predicted"/>
<protein>
    <submittedName>
        <fullName evidence="2">Uncharacterized protein</fullName>
    </submittedName>
</protein>